<dbReference type="InParanoid" id="A7SD11"/>
<evidence type="ECO:0000256" key="2">
    <source>
        <dbReference type="ARBA" id="ARBA00022730"/>
    </source>
</evidence>
<evidence type="ECO:0000256" key="7">
    <source>
        <dbReference type="SAM" id="MobiDB-lite"/>
    </source>
</evidence>
<dbReference type="AlphaFoldDB" id="A7SD11"/>
<dbReference type="HAMAP" id="MF_01363">
    <property type="entry name" value="Ribosomal_bL21"/>
    <property type="match status" value="1"/>
</dbReference>
<feature type="region of interest" description="Disordered" evidence="7">
    <location>
        <begin position="87"/>
        <end position="110"/>
    </location>
</feature>
<dbReference type="GO" id="GO:0005762">
    <property type="term" value="C:mitochondrial large ribosomal subunit"/>
    <property type="evidence" value="ECO:0000318"/>
    <property type="project" value="GO_Central"/>
</dbReference>
<reference evidence="8 9" key="1">
    <citation type="journal article" date="2007" name="Science">
        <title>Sea anemone genome reveals ancestral eumetazoan gene repertoire and genomic organization.</title>
        <authorList>
            <person name="Putnam N.H."/>
            <person name="Srivastava M."/>
            <person name="Hellsten U."/>
            <person name="Dirks B."/>
            <person name="Chapman J."/>
            <person name="Salamov A."/>
            <person name="Terry A."/>
            <person name="Shapiro H."/>
            <person name="Lindquist E."/>
            <person name="Kapitonov V.V."/>
            <person name="Jurka J."/>
            <person name="Genikhovich G."/>
            <person name="Grigoriev I.V."/>
            <person name="Lucas S.M."/>
            <person name="Steele R.E."/>
            <person name="Finnerty J.R."/>
            <person name="Technau U."/>
            <person name="Martindale M.Q."/>
            <person name="Rokhsar D.S."/>
        </authorList>
    </citation>
    <scope>NUCLEOTIDE SEQUENCE [LARGE SCALE GENOMIC DNA]</scope>
    <source>
        <strain evidence="9">CH2 X CH6</strain>
    </source>
</reference>
<evidence type="ECO:0000256" key="1">
    <source>
        <dbReference type="ARBA" id="ARBA00008563"/>
    </source>
</evidence>
<evidence type="ECO:0000256" key="5">
    <source>
        <dbReference type="ARBA" id="ARBA00023274"/>
    </source>
</evidence>
<dbReference type="NCBIfam" id="TIGR00061">
    <property type="entry name" value="L21"/>
    <property type="match status" value="1"/>
</dbReference>
<gene>
    <name evidence="8" type="ORF">NEMVEDRAFT_v1g233033</name>
</gene>
<sequence length="223" mass="24384">MAARGVLRCANLMKIGVSLTRNAARKCTVEGLSTSTKRIQSLRSSLLVNSSFAKNSYRNFAVVAPAQSIIGDPLGLVGNVDVRSQDSSSLTEGASEEDDEQNCISSHTVTTTKNSGGRQFKITVNDTITINRIDAEMGNKIRLEKVLLVGGENFTVIGRPLLERDLVTIFATVIEKTKTAKVIVFKKKRRKGYKRTRGHRQDITVLRINSILLNPSHLSTAAV</sequence>
<evidence type="ECO:0000256" key="3">
    <source>
        <dbReference type="ARBA" id="ARBA00022884"/>
    </source>
</evidence>
<organism evidence="8 9">
    <name type="scientific">Nematostella vectensis</name>
    <name type="common">Starlet sea anemone</name>
    <dbReference type="NCBI Taxonomy" id="45351"/>
    <lineage>
        <taxon>Eukaryota</taxon>
        <taxon>Metazoa</taxon>
        <taxon>Cnidaria</taxon>
        <taxon>Anthozoa</taxon>
        <taxon>Hexacorallia</taxon>
        <taxon>Actiniaria</taxon>
        <taxon>Edwardsiidae</taxon>
        <taxon>Nematostella</taxon>
    </lineage>
</organism>
<keyword evidence="3" id="KW-0694">RNA-binding</keyword>
<dbReference type="eggNOG" id="KOG1686">
    <property type="taxonomic scope" value="Eukaryota"/>
</dbReference>
<keyword evidence="2" id="KW-0699">rRNA-binding</keyword>
<dbReference type="InterPro" id="IPR028909">
    <property type="entry name" value="bL21-like"/>
</dbReference>
<dbReference type="InterPro" id="IPR001787">
    <property type="entry name" value="Ribosomal_bL21"/>
</dbReference>
<dbReference type="STRING" id="45351.A7SD11"/>
<evidence type="ECO:0000313" key="8">
    <source>
        <dbReference type="EMBL" id="EDO38433.1"/>
    </source>
</evidence>
<dbReference type="Pfam" id="PF00829">
    <property type="entry name" value="Ribosomal_L21p"/>
    <property type="match status" value="1"/>
</dbReference>
<keyword evidence="4" id="KW-0689">Ribosomal protein</keyword>
<dbReference type="HOGENOM" id="CLU_1241421_0_0_1"/>
<dbReference type="GO" id="GO:0006412">
    <property type="term" value="P:translation"/>
    <property type="evidence" value="ECO:0007669"/>
    <property type="project" value="InterPro"/>
</dbReference>
<evidence type="ECO:0000256" key="6">
    <source>
        <dbReference type="ARBA" id="ARBA00044129"/>
    </source>
</evidence>
<dbReference type="GO" id="GO:0019843">
    <property type="term" value="F:rRNA binding"/>
    <property type="evidence" value="ECO:0007669"/>
    <property type="project" value="UniProtKB-KW"/>
</dbReference>
<keyword evidence="9" id="KW-1185">Reference proteome</keyword>
<dbReference type="EMBL" id="DS469626">
    <property type="protein sequence ID" value="EDO38433.1"/>
    <property type="molecule type" value="Genomic_DNA"/>
</dbReference>
<dbReference type="PANTHER" id="PTHR21349:SF0">
    <property type="entry name" value="LARGE RIBOSOMAL SUBUNIT PROTEIN BL21M"/>
    <property type="match status" value="1"/>
</dbReference>
<accession>A7SD11</accession>
<dbReference type="GO" id="GO:0003735">
    <property type="term" value="F:structural constituent of ribosome"/>
    <property type="evidence" value="ECO:0000318"/>
    <property type="project" value="GO_Central"/>
</dbReference>
<dbReference type="InterPro" id="IPR018258">
    <property type="entry name" value="Ribosomal_bL21_CS"/>
</dbReference>
<keyword evidence="5" id="KW-0687">Ribonucleoprotein</keyword>
<dbReference type="OMA" id="HVSANDP"/>
<evidence type="ECO:0000256" key="4">
    <source>
        <dbReference type="ARBA" id="ARBA00022980"/>
    </source>
</evidence>
<dbReference type="PANTHER" id="PTHR21349">
    <property type="entry name" value="50S RIBOSOMAL PROTEIN L21"/>
    <property type="match status" value="1"/>
</dbReference>
<dbReference type="PROSITE" id="PS01169">
    <property type="entry name" value="RIBOSOMAL_L21"/>
    <property type="match status" value="1"/>
</dbReference>
<name>A7SD11_NEMVE</name>
<dbReference type="Proteomes" id="UP000001593">
    <property type="component" value="Unassembled WGS sequence"/>
</dbReference>
<evidence type="ECO:0000313" key="9">
    <source>
        <dbReference type="Proteomes" id="UP000001593"/>
    </source>
</evidence>
<proteinExistence type="inferred from homology"/>
<comment type="similarity">
    <text evidence="1">Belongs to the bacterial ribosomal protein bL21 family.</text>
</comment>
<protein>
    <recommendedName>
        <fullName evidence="6">Large ribosomal subunit protein bL21m</fullName>
    </recommendedName>
</protein>
<dbReference type="SUPFAM" id="SSF141091">
    <property type="entry name" value="L21p-like"/>
    <property type="match status" value="1"/>
</dbReference>
<dbReference type="InterPro" id="IPR036164">
    <property type="entry name" value="bL21-like_sf"/>
</dbReference>